<sequence>MAHDHMLTSGEEFVTSLAIIRGGLLPELLSEIFAHCVPEVDGRKTSSRDRHATTQRYFHMNAPFKLLLVCKYWQHVALTTPRIWATIVLNHEAPLHVVSYDERVIAGLKRWIGRAGTCPLTIDVDTQCFPVCVKEEVVIRFLAKYARRWRHVRFIVERSLPLILDGLSRGVPRLEVLEVSVMEDEVSKYFNNLMRRRPPLVQAAFDFDAWAPQRLSELMLRRVNPRFIFHDRKPFGLRHLRVTSSIDVREFWEVLRNCPRLVKATAFLAVPYGWPNGADILTHTNVEELAIRCAEDLHPGGLFDHLSFPALRRLAIEMKCLDPASGGSWPTFPEFLARSRAELRSLKLISVPVTTEELHRCLQILPSLTKLELADVMITEGTLEALTPRNTEHGGVACLCPRLTYIHLEGVEIAPTAIEAFISSRWDGPSPATHHNFPQSLDSLSMIDQPHPENLGNDMQLARLETVHFINCGFSDKRMRGLIDQCRSRGVHLNVKVTETPTTTIAV</sequence>
<dbReference type="Proteomes" id="UP000294933">
    <property type="component" value="Unassembled WGS sequence"/>
</dbReference>
<evidence type="ECO:0000313" key="1">
    <source>
        <dbReference type="EMBL" id="TDL16152.1"/>
    </source>
</evidence>
<dbReference type="Gene3D" id="3.80.10.10">
    <property type="entry name" value="Ribonuclease Inhibitor"/>
    <property type="match status" value="1"/>
</dbReference>
<evidence type="ECO:0000313" key="2">
    <source>
        <dbReference type="Proteomes" id="UP000294933"/>
    </source>
</evidence>
<dbReference type="AlphaFoldDB" id="A0A4Y7PMT1"/>
<dbReference type="OrthoDB" id="3249706at2759"/>
<protein>
    <submittedName>
        <fullName evidence="1">Uncharacterized protein</fullName>
    </submittedName>
</protein>
<dbReference type="EMBL" id="ML170250">
    <property type="protein sequence ID" value="TDL16152.1"/>
    <property type="molecule type" value="Genomic_DNA"/>
</dbReference>
<dbReference type="SUPFAM" id="SSF52047">
    <property type="entry name" value="RNI-like"/>
    <property type="match status" value="1"/>
</dbReference>
<organism evidence="1 2">
    <name type="scientific">Rickenella mellea</name>
    <dbReference type="NCBI Taxonomy" id="50990"/>
    <lineage>
        <taxon>Eukaryota</taxon>
        <taxon>Fungi</taxon>
        <taxon>Dikarya</taxon>
        <taxon>Basidiomycota</taxon>
        <taxon>Agaricomycotina</taxon>
        <taxon>Agaricomycetes</taxon>
        <taxon>Hymenochaetales</taxon>
        <taxon>Rickenellaceae</taxon>
        <taxon>Rickenella</taxon>
    </lineage>
</organism>
<keyword evidence="2" id="KW-1185">Reference proteome</keyword>
<gene>
    <name evidence="1" type="ORF">BD410DRAFT_902193</name>
</gene>
<dbReference type="VEuPathDB" id="FungiDB:BD410DRAFT_902193"/>
<dbReference type="InterPro" id="IPR032675">
    <property type="entry name" value="LRR_dom_sf"/>
</dbReference>
<name>A0A4Y7PMT1_9AGAM</name>
<accession>A0A4Y7PMT1</accession>
<reference evidence="1 2" key="1">
    <citation type="submission" date="2018-06" db="EMBL/GenBank/DDBJ databases">
        <title>A transcriptomic atlas of mushroom development highlights an independent origin of complex multicellularity.</title>
        <authorList>
            <consortium name="DOE Joint Genome Institute"/>
            <person name="Krizsan K."/>
            <person name="Almasi E."/>
            <person name="Merenyi Z."/>
            <person name="Sahu N."/>
            <person name="Viragh M."/>
            <person name="Koszo T."/>
            <person name="Mondo S."/>
            <person name="Kiss B."/>
            <person name="Balint B."/>
            <person name="Kues U."/>
            <person name="Barry K."/>
            <person name="Hegedus J.C."/>
            <person name="Henrissat B."/>
            <person name="Johnson J."/>
            <person name="Lipzen A."/>
            <person name="Ohm R."/>
            <person name="Nagy I."/>
            <person name="Pangilinan J."/>
            <person name="Yan J."/>
            <person name="Xiong Y."/>
            <person name="Grigoriev I.V."/>
            <person name="Hibbett D.S."/>
            <person name="Nagy L.G."/>
        </authorList>
    </citation>
    <scope>NUCLEOTIDE SEQUENCE [LARGE SCALE GENOMIC DNA]</scope>
    <source>
        <strain evidence="1 2">SZMC22713</strain>
    </source>
</reference>
<dbReference type="STRING" id="50990.A0A4Y7PMT1"/>
<proteinExistence type="predicted"/>